<name>A0ACC2DXG5_DIPCM</name>
<comment type="caution">
    <text evidence="1">The sequence shown here is derived from an EMBL/GenBank/DDBJ whole genome shotgun (WGS) entry which is preliminary data.</text>
</comment>
<accession>A0ACC2DXG5</accession>
<reference evidence="2" key="1">
    <citation type="journal article" date="2024" name="Proc. Natl. Acad. Sci. U.S.A.">
        <title>Extraordinary preservation of gene collinearity over three hundred million years revealed in homosporous lycophytes.</title>
        <authorList>
            <person name="Li C."/>
            <person name="Wickell D."/>
            <person name="Kuo L.Y."/>
            <person name="Chen X."/>
            <person name="Nie B."/>
            <person name="Liao X."/>
            <person name="Peng D."/>
            <person name="Ji J."/>
            <person name="Jenkins J."/>
            <person name="Williams M."/>
            <person name="Shu S."/>
            <person name="Plott C."/>
            <person name="Barry K."/>
            <person name="Rajasekar S."/>
            <person name="Grimwood J."/>
            <person name="Han X."/>
            <person name="Sun S."/>
            <person name="Hou Z."/>
            <person name="He W."/>
            <person name="Dai G."/>
            <person name="Sun C."/>
            <person name="Schmutz J."/>
            <person name="Leebens-Mack J.H."/>
            <person name="Li F.W."/>
            <person name="Wang L."/>
        </authorList>
    </citation>
    <scope>NUCLEOTIDE SEQUENCE [LARGE SCALE GENOMIC DNA]</scope>
    <source>
        <strain evidence="2">cv. PW_Plant_1</strain>
    </source>
</reference>
<evidence type="ECO:0000313" key="1">
    <source>
        <dbReference type="EMBL" id="KAJ7558865.1"/>
    </source>
</evidence>
<organism evidence="1 2">
    <name type="scientific">Diphasiastrum complanatum</name>
    <name type="common">Issler's clubmoss</name>
    <name type="synonym">Lycopodium complanatum</name>
    <dbReference type="NCBI Taxonomy" id="34168"/>
    <lineage>
        <taxon>Eukaryota</taxon>
        <taxon>Viridiplantae</taxon>
        <taxon>Streptophyta</taxon>
        <taxon>Embryophyta</taxon>
        <taxon>Tracheophyta</taxon>
        <taxon>Lycopodiopsida</taxon>
        <taxon>Lycopodiales</taxon>
        <taxon>Lycopodiaceae</taxon>
        <taxon>Lycopodioideae</taxon>
        <taxon>Diphasiastrum</taxon>
    </lineage>
</organism>
<dbReference type="Proteomes" id="UP001162992">
    <property type="component" value="Chromosome 4"/>
</dbReference>
<sequence>MTIATSLHRPLYHHLHLPRPHPRPRSRSRSPLFSSLACILSSAWLPSSASRSSCFMCCDPGFHHLQGTAFLNSFNLLSKRRSCSGIRAAESNRQKKGSRDVHSGKGRADFLARPLRTKPYSNISEPLKKTPKKTLTVKPFPQDNVTALPPVTRADVEKPRPTSKKGIEVLKEADSESEQSGARMGKGDKQQRTAPKELSLRSSNARAARSISYLQIIGTGMDTEDTAPSVLLFFDNKRFVFNAGEGLQRFCVEHKVKLTKIDHIFLTRVCSETTGGLAGALLTLAGEVGMAVNIWGPSDLRYLVDAMRLFVPQASMFHIHSFGEEVQPASPTTTGHVHGSEGISQFTSGVIFEEEVVKISAVLLYPMLSDDHDSIENITVRNSNVQQCMVSCADEKPGKMHKEQSPTRESSISDASLSGTSMDADQASDFMEPPDVKAESLSMKRSCRPGEISVVYVCELPEVKGKFDPAKAASLGLKKGPKYGRLQDGETVMSDDGKRMVHPSDVMDPSSPGPIFVLVDCPTIEHIPSLLSAPYLRRFYGISEVEEMQKLVTCMIHIGPKSVTQDARYLQWMHNFVGTQHIMAGHGSHSMSSPVLKSSAKLLARLNCICPQIFPISHSLMSNSGSLEEEAAKYDDTTAKKVLQMGGSGTASIVTAKNLLKFRLRPLAAVGLDQTSVPEEFSIKEIQDSLAAELPEVIHASKEIGQLWNALHERSGYCDMSHEATKVRMGIPEGVNILEDIAMTDFRSKDTGTLHTSHEADATDGVHVPSISNLQSSGHVPDSLNKIDRKKLEIVFLGTGSSQPSKYRNVSAIYLHLFDCGGLLLDCGEGTYAQLKRRFGIEGADTIVENLKCIWVSHIHADHHSGLARILSVRAQILKKQQKFVPLIVVGPKQLKWFLEAYGRLEELGMHFLDCSQTTQNADVFDKESAEHLESRSIDTGTLPNEEMEELGSLEVTSSDSTLATKRRRKDDDLGSKTGGFISFKTLGQRQGADYDRSGQVSGQLRSYWLQPGFHLQKGLDTVGREKLKNALSELGLLSLTSIPVIHCPQAFGIVVEAQTWSDDDGMIRPGWKLAYSGDTRPCKALQDAAQGATVLIHEATFDDGMLEEALSKNHSLTCEAIETGIAAGAYRTILTHFSQRYPKIPVFDNSYNDRTCVAFDMMSVNIADLPILPKLVPALKLLFKDQIHAEDEQEYD</sequence>
<evidence type="ECO:0000313" key="2">
    <source>
        <dbReference type="Proteomes" id="UP001162992"/>
    </source>
</evidence>
<gene>
    <name evidence="1" type="ORF">O6H91_04G059400</name>
</gene>
<dbReference type="EMBL" id="CM055095">
    <property type="protein sequence ID" value="KAJ7558865.1"/>
    <property type="molecule type" value="Genomic_DNA"/>
</dbReference>
<protein>
    <submittedName>
        <fullName evidence="1">Uncharacterized protein</fullName>
    </submittedName>
</protein>
<proteinExistence type="predicted"/>
<keyword evidence="2" id="KW-1185">Reference proteome</keyword>